<dbReference type="PANTHER" id="PTHR43771">
    <property type="entry name" value="PHOSPHOMANNOMUTASE"/>
    <property type="match status" value="1"/>
</dbReference>
<dbReference type="Pfam" id="PF00408">
    <property type="entry name" value="PGM_PMM_IV"/>
    <property type="match status" value="1"/>
</dbReference>
<organism evidence="11 12">
    <name type="scientific">Acidimicrobiia bacterium BACL6 MAG-120924-bin43</name>
    <dbReference type="NCBI Taxonomy" id="1655583"/>
    <lineage>
        <taxon>Bacteria</taxon>
        <taxon>Bacillati</taxon>
        <taxon>Actinomycetota</taxon>
        <taxon>Acidimicrobiia</taxon>
        <taxon>acIV cluster</taxon>
    </lineage>
</organism>
<evidence type="ECO:0000313" key="12">
    <source>
        <dbReference type="Proteomes" id="UP000051017"/>
    </source>
</evidence>
<dbReference type="AlphaFoldDB" id="A0A0R2Q7U7"/>
<evidence type="ECO:0000256" key="1">
    <source>
        <dbReference type="ARBA" id="ARBA00001946"/>
    </source>
</evidence>
<evidence type="ECO:0000259" key="8">
    <source>
        <dbReference type="Pfam" id="PF02878"/>
    </source>
</evidence>
<evidence type="ECO:0000313" key="11">
    <source>
        <dbReference type="EMBL" id="KRO46356.1"/>
    </source>
</evidence>
<keyword evidence="5" id="KW-0460">Magnesium</keyword>
<dbReference type="Gene3D" id="3.30.310.50">
    <property type="entry name" value="Alpha-D-phosphohexomutase, C-terminal domain"/>
    <property type="match status" value="1"/>
</dbReference>
<dbReference type="InterPro" id="IPR005841">
    <property type="entry name" value="Alpha-D-phosphohexomutase_SF"/>
</dbReference>
<sequence length="450" mass="48366">MPDLNAIVKAYDIRGIVPEQLDASAAYAFGVAFAKFTNASSIVVAHDMRPSGPELLDAFQRGAIAHGVDVTNVGLASSDLLYYASGKFNMPGAMFTASHNPAQYNGIKCCLAGARSIGIDNGLREMLVTATAVLDGKEPTRAVKAGTLSHINLLSEFVDHVVKFIQADTLRPLRIVADTANGMGGLVVPAVFERLSAFELEVMYGELDGTFPNHPADPLQPANQRDLQARVLAGGFDVGLAFDGDADRVFVVDEKGRGMSGSTTTALLATRFLRTHPGATILYNLICSRAVPEVIAELGGKGIRTKNGHSFMKQIMDETGAVFAGEHSGHYYFADNYRADSGLIATMGVLGEMCHTGKSLSQMREPLERYASSGEINTTVDDIHAVIERIALDYSSCTQDRVDGLTVDCGSWWFNVRASNTEPLLRLNLEASTRDECDEHVVELLASITA</sequence>
<dbReference type="PRINTS" id="PR00509">
    <property type="entry name" value="PGMPMM"/>
</dbReference>
<keyword evidence="3" id="KW-0597">Phosphoprotein</keyword>
<dbReference type="Pfam" id="PF02878">
    <property type="entry name" value="PGM_PMM_I"/>
    <property type="match status" value="1"/>
</dbReference>
<evidence type="ECO:0000259" key="9">
    <source>
        <dbReference type="Pfam" id="PF02879"/>
    </source>
</evidence>
<comment type="similarity">
    <text evidence="2">Belongs to the phosphohexose mutase family.</text>
</comment>
<dbReference type="GO" id="GO:0016868">
    <property type="term" value="F:intramolecular phosphotransferase activity"/>
    <property type="evidence" value="ECO:0007669"/>
    <property type="project" value="InterPro"/>
</dbReference>
<dbReference type="PANTHER" id="PTHR43771:SF1">
    <property type="entry name" value="PHOSPHOMANNOMUTASE"/>
    <property type="match status" value="1"/>
</dbReference>
<proteinExistence type="inferred from homology"/>
<dbReference type="Pfam" id="PF02879">
    <property type="entry name" value="PGM_PMM_II"/>
    <property type="match status" value="1"/>
</dbReference>
<dbReference type="InterPro" id="IPR005843">
    <property type="entry name" value="A-D-PHexomutase_C"/>
</dbReference>
<dbReference type="SUPFAM" id="SSF53738">
    <property type="entry name" value="Phosphoglucomutase, first 3 domains"/>
    <property type="match status" value="3"/>
</dbReference>
<dbReference type="InterPro" id="IPR036900">
    <property type="entry name" value="A-D-PHexomutase_C_sf"/>
</dbReference>
<name>A0A0R2Q7U7_9ACTN</name>
<dbReference type="InterPro" id="IPR005845">
    <property type="entry name" value="A-D-PHexomutase_a/b/a-II"/>
</dbReference>
<evidence type="ECO:0000256" key="2">
    <source>
        <dbReference type="ARBA" id="ARBA00010231"/>
    </source>
</evidence>
<feature type="domain" description="Alpha-D-phosphohexomutase alpha/beta/alpha" evidence="8">
    <location>
        <begin position="7"/>
        <end position="117"/>
    </location>
</feature>
<comment type="cofactor">
    <cofactor evidence="1">
        <name>Mg(2+)</name>
        <dbReference type="ChEBI" id="CHEBI:18420"/>
    </cofactor>
</comment>
<dbReference type="InterPro" id="IPR005844">
    <property type="entry name" value="A-D-PHexomutase_a/b/a-I"/>
</dbReference>
<dbReference type="Proteomes" id="UP000051017">
    <property type="component" value="Unassembled WGS sequence"/>
</dbReference>
<protein>
    <submittedName>
        <fullName evidence="11">Phosphoglucosamine mutase</fullName>
    </submittedName>
</protein>
<feature type="domain" description="Alpha-D-phosphohexomutase C-terminal" evidence="7">
    <location>
        <begin position="407"/>
        <end position="443"/>
    </location>
</feature>
<dbReference type="Pfam" id="PF02880">
    <property type="entry name" value="PGM_PMM_III"/>
    <property type="match status" value="1"/>
</dbReference>
<feature type="domain" description="Alpha-D-phosphohexomutase alpha/beta/alpha" evidence="10">
    <location>
        <begin position="261"/>
        <end position="370"/>
    </location>
</feature>
<keyword evidence="6" id="KW-0413">Isomerase</keyword>
<keyword evidence="4" id="KW-0479">Metal-binding</keyword>
<reference evidence="11 12" key="1">
    <citation type="submission" date="2015-10" db="EMBL/GenBank/DDBJ databases">
        <title>Metagenome-Assembled Genomes uncover a global brackish microbiome.</title>
        <authorList>
            <person name="Hugerth L.W."/>
            <person name="Larsson J."/>
            <person name="Alneberg J."/>
            <person name="Lindh M.V."/>
            <person name="Legrand C."/>
            <person name="Pinhassi J."/>
            <person name="Andersson A.F."/>
        </authorList>
    </citation>
    <scope>NUCLEOTIDE SEQUENCE [LARGE SCALE GENOMIC DNA]</scope>
    <source>
        <strain evidence="11">BACL6 MAG-120924-bin43</strain>
    </source>
</reference>
<comment type="caution">
    <text evidence="11">The sequence shown here is derived from an EMBL/GenBank/DDBJ whole genome shotgun (WGS) entry which is preliminary data.</text>
</comment>
<gene>
    <name evidence="11" type="primary">manB</name>
    <name evidence="11" type="ORF">ABR75_04155</name>
</gene>
<evidence type="ECO:0000256" key="4">
    <source>
        <dbReference type="ARBA" id="ARBA00022723"/>
    </source>
</evidence>
<dbReference type="Gene3D" id="3.40.120.10">
    <property type="entry name" value="Alpha-D-Glucose-1,6-Bisphosphate, subunit A, domain 3"/>
    <property type="match status" value="3"/>
</dbReference>
<dbReference type="InterPro" id="IPR016055">
    <property type="entry name" value="A-D-PHexomutase_a/b/a-I/II/III"/>
</dbReference>
<evidence type="ECO:0000256" key="6">
    <source>
        <dbReference type="ARBA" id="ARBA00023235"/>
    </source>
</evidence>
<dbReference type="EMBL" id="LIBJ01000308">
    <property type="protein sequence ID" value="KRO46356.1"/>
    <property type="molecule type" value="Genomic_DNA"/>
</dbReference>
<evidence type="ECO:0000259" key="7">
    <source>
        <dbReference type="Pfam" id="PF00408"/>
    </source>
</evidence>
<evidence type="ECO:0000256" key="5">
    <source>
        <dbReference type="ARBA" id="ARBA00022842"/>
    </source>
</evidence>
<dbReference type="GO" id="GO:0046872">
    <property type="term" value="F:metal ion binding"/>
    <property type="evidence" value="ECO:0007669"/>
    <property type="project" value="UniProtKB-KW"/>
</dbReference>
<dbReference type="GO" id="GO:0005975">
    <property type="term" value="P:carbohydrate metabolic process"/>
    <property type="evidence" value="ECO:0007669"/>
    <property type="project" value="InterPro"/>
</dbReference>
<evidence type="ECO:0000256" key="3">
    <source>
        <dbReference type="ARBA" id="ARBA00022553"/>
    </source>
</evidence>
<dbReference type="SUPFAM" id="SSF55957">
    <property type="entry name" value="Phosphoglucomutase, C-terminal domain"/>
    <property type="match status" value="1"/>
</dbReference>
<evidence type="ECO:0000259" key="10">
    <source>
        <dbReference type="Pfam" id="PF02880"/>
    </source>
</evidence>
<accession>A0A0R2Q7U7</accession>
<dbReference type="InterPro" id="IPR005846">
    <property type="entry name" value="A-D-PHexomutase_a/b/a-III"/>
</dbReference>
<dbReference type="CDD" id="cd03089">
    <property type="entry name" value="PMM_PGM"/>
    <property type="match status" value="1"/>
</dbReference>
<feature type="domain" description="Alpha-D-phosphohexomutase alpha/beta/alpha" evidence="9">
    <location>
        <begin position="156"/>
        <end position="256"/>
    </location>
</feature>